<feature type="region of interest" description="Disordered" evidence="10">
    <location>
        <begin position="162"/>
        <end position="251"/>
    </location>
</feature>
<evidence type="ECO:0000256" key="2">
    <source>
        <dbReference type="ARBA" id="ARBA00013064"/>
    </source>
</evidence>
<dbReference type="SMART" id="SM00450">
    <property type="entry name" value="RHOD"/>
    <property type="match status" value="1"/>
</dbReference>
<reference evidence="12 13" key="1">
    <citation type="submission" date="2018-03" db="EMBL/GenBank/DDBJ databases">
        <authorList>
            <person name="Guldener U."/>
        </authorList>
    </citation>
    <scope>NUCLEOTIDE SEQUENCE [LARGE SCALE GENOMIC DNA]</scope>
    <source>
        <strain evidence="12 13">DAOM196992</strain>
    </source>
</reference>
<dbReference type="SUPFAM" id="SSF52821">
    <property type="entry name" value="Rhodanese/Cell cycle control phosphatase"/>
    <property type="match status" value="1"/>
</dbReference>
<comment type="similarity">
    <text evidence="1">Belongs to the MPI phosphatase family.</text>
</comment>
<dbReference type="PROSITE" id="PS00380">
    <property type="entry name" value="RHODANESE_1"/>
    <property type="match status" value="1"/>
</dbReference>
<dbReference type="PANTHER" id="PTHR10828">
    <property type="entry name" value="M-PHASE INDUCER PHOSPHATASE DUAL SPECIFICITY PHOSPHATASE CDC25"/>
    <property type="match status" value="1"/>
</dbReference>
<keyword evidence="4" id="KW-0498">Mitosis</keyword>
<dbReference type="CDD" id="cd01530">
    <property type="entry name" value="Cdc25"/>
    <property type="match status" value="1"/>
</dbReference>
<feature type="region of interest" description="Disordered" evidence="10">
    <location>
        <begin position="1"/>
        <end position="36"/>
    </location>
</feature>
<dbReference type="PROSITE" id="PS50206">
    <property type="entry name" value="RHODANESE_3"/>
    <property type="match status" value="1"/>
</dbReference>
<evidence type="ECO:0000256" key="1">
    <source>
        <dbReference type="ARBA" id="ARBA00011065"/>
    </source>
</evidence>
<dbReference type="GO" id="GO:0051301">
    <property type="term" value="P:cell division"/>
    <property type="evidence" value="ECO:0007669"/>
    <property type="project" value="UniProtKB-KW"/>
</dbReference>
<feature type="compositionally biased region" description="Low complexity" evidence="10">
    <location>
        <begin position="385"/>
        <end position="397"/>
    </location>
</feature>
<feature type="compositionally biased region" description="Polar residues" evidence="10">
    <location>
        <begin position="848"/>
        <end position="857"/>
    </location>
</feature>
<feature type="compositionally biased region" description="Basic and acidic residues" evidence="10">
    <location>
        <begin position="274"/>
        <end position="283"/>
    </location>
</feature>
<dbReference type="FunFam" id="3.40.250.10:FF:000021">
    <property type="entry name" value="M-phase inducer phosphatase cdc-25.2"/>
    <property type="match status" value="1"/>
</dbReference>
<sequence>MMALLSSPMGPPTRFDFDQPPSPSYTQEDLPADFDRSFGSSMSISSSFDGIQLPPSRPSGQLHNGCFGPNNFAVATTSQSGVMASNVGSAVQSSVPEPARNAERTLPRRGPSLGAAMGTFLNSRSPGLAAKLSSPMDMDISSPFKGAVSPSEPAPGLLRATTESRQKPGAGPSPLSQTHRVKEQWSSSPATASLGRLFGTELSLNPTKTSEREAELLSSPDKERPQKRRPSSLPSRQTEGNQEHISARPVSLKANASFASQRPRPALLKCFTEDSRPDFEGDMQRSSATAPKHRLSDPSLSTATARSVRRPRSRAASTESLLGDFGANMEPTVYDTIVEYPTPSPSKDESIGNYFFDPQSPAHAPVATKKVAGPSAATRPKLMESLSSSSPPASSPSNRVVPPRLASLGPRTFEKTHSTACVPTQGTLAAGSSRSSLGKRANPYSKRPSLPMGEKALKSAYPVLGMPGATSVTRPTAPAPRRCHSAMDNSNFLSGPSLAALGRLPGSPERRPASTGYSELADANGSPIAVKSRTKSRPGLLRRASKDDSSPLGYGTGLKRSGSRSGENMVDDLGLDEVAQQVGSPFGAEGMPGFGASEKEGKVLPCFTVKDDGLMRISSHTLTDLLRGRFDDQITSYNVVDCRFGYEYEGGHVPGAINLSTMEKVKSYFLVPDQGRHAGGKPLPIRSQSGKADSSGNPRKHVIVFHCEFSCKRAPSMALALRQADRAMAQDYPNCHFPEIYVLQGGYCEYFRTYPTVCEPQQYIQMDDPRYQDRRSAELNGFRKQFARHRSFTYGEGKGNQGGRTRSYLGNPSIQEEDLSLEDSPCAAAGGARLGARLGPSLNAASAADTSFGSVGDSSFDEEVGNSPCAAAGSRRPSAMLLAGPSFPQPGSRNGSLSRRVMQRAGTTANILTR</sequence>
<dbReference type="GO" id="GO:0004792">
    <property type="term" value="F:thiosulfate-cyanide sulfurtransferase activity"/>
    <property type="evidence" value="ECO:0007669"/>
    <property type="project" value="InterPro"/>
</dbReference>
<dbReference type="InterPro" id="IPR001763">
    <property type="entry name" value="Rhodanese-like_dom"/>
</dbReference>
<dbReference type="InterPro" id="IPR001307">
    <property type="entry name" value="Thiosulphate_STrfase_CS"/>
</dbReference>
<evidence type="ECO:0000256" key="3">
    <source>
        <dbReference type="ARBA" id="ARBA00022618"/>
    </source>
</evidence>
<keyword evidence="13" id="KW-1185">Reference proteome</keyword>
<feature type="compositionally biased region" description="Polar residues" evidence="10">
    <location>
        <begin position="426"/>
        <end position="436"/>
    </location>
</feature>
<name>A0A5C3ER44_9BASI</name>
<dbReference type="Proteomes" id="UP000323386">
    <property type="component" value="Unassembled WGS sequence"/>
</dbReference>
<evidence type="ECO:0000256" key="8">
    <source>
        <dbReference type="ARBA" id="ARBA00051722"/>
    </source>
</evidence>
<evidence type="ECO:0000256" key="10">
    <source>
        <dbReference type="SAM" id="MobiDB-lite"/>
    </source>
</evidence>
<evidence type="ECO:0000256" key="5">
    <source>
        <dbReference type="ARBA" id="ARBA00022801"/>
    </source>
</evidence>
<feature type="compositionally biased region" description="Basic and acidic residues" evidence="10">
    <location>
        <begin position="209"/>
        <end position="224"/>
    </location>
</feature>
<evidence type="ECO:0000259" key="11">
    <source>
        <dbReference type="PROSITE" id="PS50206"/>
    </source>
</evidence>
<evidence type="ECO:0000256" key="7">
    <source>
        <dbReference type="ARBA" id="ARBA00023306"/>
    </source>
</evidence>
<keyword evidence="5" id="KW-0378">Hydrolase</keyword>
<dbReference type="PANTHER" id="PTHR10828:SF17">
    <property type="entry name" value="PROTEIN-TYROSINE-PHOSPHATASE"/>
    <property type="match status" value="1"/>
</dbReference>
<dbReference type="OrthoDB" id="26523at2759"/>
<dbReference type="GO" id="GO:0110032">
    <property type="term" value="P:positive regulation of G2/MI transition of meiotic cell cycle"/>
    <property type="evidence" value="ECO:0007669"/>
    <property type="project" value="TreeGrafter"/>
</dbReference>
<dbReference type="EC" id="3.1.3.48" evidence="2"/>
<feature type="region of interest" description="Disordered" evidence="10">
    <location>
        <begin position="426"/>
        <end position="452"/>
    </location>
</feature>
<evidence type="ECO:0000313" key="12">
    <source>
        <dbReference type="EMBL" id="SPO34678.1"/>
    </source>
</evidence>
<dbReference type="GO" id="GO:0005737">
    <property type="term" value="C:cytoplasm"/>
    <property type="evidence" value="ECO:0007669"/>
    <property type="project" value="TreeGrafter"/>
</dbReference>
<comment type="catalytic activity">
    <reaction evidence="8">
        <text>O-phospho-L-tyrosyl-[protein] + H2O = L-tyrosyl-[protein] + phosphate</text>
        <dbReference type="Rhea" id="RHEA:10684"/>
        <dbReference type="Rhea" id="RHEA-COMP:10136"/>
        <dbReference type="Rhea" id="RHEA-COMP:20101"/>
        <dbReference type="ChEBI" id="CHEBI:15377"/>
        <dbReference type="ChEBI" id="CHEBI:43474"/>
        <dbReference type="ChEBI" id="CHEBI:46858"/>
        <dbReference type="ChEBI" id="CHEBI:61978"/>
        <dbReference type="EC" id="3.1.3.48"/>
    </reaction>
</comment>
<feature type="compositionally biased region" description="Polar residues" evidence="10">
    <location>
        <begin position="174"/>
        <end position="191"/>
    </location>
</feature>
<dbReference type="AlphaFoldDB" id="A0A5C3ER44"/>
<dbReference type="Pfam" id="PF00581">
    <property type="entry name" value="Rhodanese"/>
    <property type="match status" value="1"/>
</dbReference>
<feature type="region of interest" description="Disordered" evidence="10">
    <location>
        <begin position="365"/>
        <end position="405"/>
    </location>
</feature>
<feature type="region of interest" description="Disordered" evidence="10">
    <location>
        <begin position="846"/>
        <end position="873"/>
    </location>
</feature>
<dbReference type="GO" id="GO:0000086">
    <property type="term" value="P:G2/M transition of mitotic cell cycle"/>
    <property type="evidence" value="ECO:0007669"/>
    <property type="project" value="TreeGrafter"/>
</dbReference>
<evidence type="ECO:0000313" key="13">
    <source>
        <dbReference type="Proteomes" id="UP000323386"/>
    </source>
</evidence>
<keyword evidence="6" id="KW-0904">Protein phosphatase</keyword>
<evidence type="ECO:0000256" key="9">
    <source>
        <dbReference type="ARBA" id="ARBA00067190"/>
    </source>
</evidence>
<keyword evidence="3" id="KW-0132">Cell division</keyword>
<dbReference type="GO" id="GO:0005634">
    <property type="term" value="C:nucleus"/>
    <property type="evidence" value="ECO:0007669"/>
    <property type="project" value="TreeGrafter"/>
</dbReference>
<feature type="domain" description="Rhodanese" evidence="11">
    <location>
        <begin position="633"/>
        <end position="759"/>
    </location>
</feature>
<feature type="region of interest" description="Disordered" evidence="10">
    <location>
        <begin position="471"/>
        <end position="569"/>
    </location>
</feature>
<keyword evidence="7" id="KW-0131">Cell cycle</keyword>
<dbReference type="Gene3D" id="3.40.250.10">
    <property type="entry name" value="Rhodanese-like domain"/>
    <property type="match status" value="1"/>
</dbReference>
<dbReference type="GO" id="GO:0010971">
    <property type="term" value="P:positive regulation of G2/M transition of mitotic cell cycle"/>
    <property type="evidence" value="ECO:0007669"/>
    <property type="project" value="TreeGrafter"/>
</dbReference>
<evidence type="ECO:0000256" key="6">
    <source>
        <dbReference type="ARBA" id="ARBA00022912"/>
    </source>
</evidence>
<dbReference type="InterPro" id="IPR036873">
    <property type="entry name" value="Rhodanese-like_dom_sf"/>
</dbReference>
<dbReference type="EMBL" id="OOIP01000001">
    <property type="protein sequence ID" value="SPO34678.1"/>
    <property type="molecule type" value="Genomic_DNA"/>
</dbReference>
<feature type="region of interest" description="Disordered" evidence="10">
    <location>
        <begin position="91"/>
        <end position="119"/>
    </location>
</feature>
<feature type="region of interest" description="Disordered" evidence="10">
    <location>
        <begin position="274"/>
        <end position="321"/>
    </location>
</feature>
<organism evidence="12 13">
    <name type="scientific">Pseudozyma flocculosa</name>
    <dbReference type="NCBI Taxonomy" id="84751"/>
    <lineage>
        <taxon>Eukaryota</taxon>
        <taxon>Fungi</taxon>
        <taxon>Dikarya</taxon>
        <taxon>Basidiomycota</taxon>
        <taxon>Ustilaginomycotina</taxon>
        <taxon>Ustilaginomycetes</taxon>
        <taxon>Ustilaginales</taxon>
        <taxon>Ustilaginaceae</taxon>
        <taxon>Pseudozyma</taxon>
    </lineage>
</organism>
<protein>
    <recommendedName>
        <fullName evidence="9">M-phase inducer phosphatase</fullName>
        <ecNumber evidence="2">3.1.3.48</ecNumber>
    </recommendedName>
</protein>
<dbReference type="PRINTS" id="PR00716">
    <property type="entry name" value="MPIPHPHTASE"/>
</dbReference>
<evidence type="ECO:0000256" key="4">
    <source>
        <dbReference type="ARBA" id="ARBA00022776"/>
    </source>
</evidence>
<accession>A0A5C3ER44</accession>
<proteinExistence type="inferred from homology"/>
<gene>
    <name evidence="12" type="ORF">PSFLO_00149</name>
</gene>
<dbReference type="GO" id="GO:0004725">
    <property type="term" value="F:protein tyrosine phosphatase activity"/>
    <property type="evidence" value="ECO:0007669"/>
    <property type="project" value="UniProtKB-EC"/>
</dbReference>
<dbReference type="InterPro" id="IPR000751">
    <property type="entry name" value="MPI_Phosphatase"/>
</dbReference>